<reference evidence="1" key="1">
    <citation type="submission" date="2021-11" db="EMBL/GenBank/DDBJ databases">
        <title>Purpureocillium_takamizusanense_genome.</title>
        <authorList>
            <person name="Nguyen N.-H."/>
        </authorList>
    </citation>
    <scope>NUCLEOTIDE SEQUENCE</scope>
    <source>
        <strain evidence="1">PT3</strain>
    </source>
</reference>
<dbReference type="RefSeq" id="XP_047843559.1">
    <property type="nucleotide sequence ID" value="XM_047987573.1"/>
</dbReference>
<evidence type="ECO:0000313" key="1">
    <source>
        <dbReference type="EMBL" id="UNI20078.1"/>
    </source>
</evidence>
<name>A0A9Q8QHR6_9HYPO</name>
<organism evidence="1 2">
    <name type="scientific">Purpureocillium takamizusanense</name>
    <dbReference type="NCBI Taxonomy" id="2060973"/>
    <lineage>
        <taxon>Eukaryota</taxon>
        <taxon>Fungi</taxon>
        <taxon>Dikarya</taxon>
        <taxon>Ascomycota</taxon>
        <taxon>Pezizomycotina</taxon>
        <taxon>Sordariomycetes</taxon>
        <taxon>Hypocreomycetidae</taxon>
        <taxon>Hypocreales</taxon>
        <taxon>Ophiocordycipitaceae</taxon>
        <taxon>Purpureocillium</taxon>
    </lineage>
</organism>
<proteinExistence type="predicted"/>
<protein>
    <submittedName>
        <fullName evidence="1">Uncharacterized protein</fullName>
    </submittedName>
</protein>
<dbReference type="EMBL" id="CP086358">
    <property type="protein sequence ID" value="UNI20078.1"/>
    <property type="molecule type" value="Genomic_DNA"/>
</dbReference>
<dbReference type="OrthoDB" id="10039566at2759"/>
<keyword evidence="2" id="KW-1185">Reference proteome</keyword>
<accession>A0A9Q8QHR6</accession>
<dbReference type="Proteomes" id="UP000829364">
    <property type="component" value="Chromosome 5"/>
</dbReference>
<dbReference type="GeneID" id="72068153"/>
<sequence>MNIGDSPLFKDMARPVLLQTSAPHDTEPRARRGAMDSVVQFLLNRSRIDVSRIRIERASEEYDAQQSVALHCARLIHIGSSCDLTVEFRLTKTGPIRSTVSEMDVSLAFNGFCFARIRLPTVRTSFWGANVRIQEQRLHIADMATFKSYMRSIIMDDETNFQLEQGRCTVAALGVTANCDYRMNIPIRGMGGPEAKVQSLKRVGEDLTMVLIVENPSPVEVDLGTTVFALRSGSSQPYAELKGPLTIVRGKFGCVLQGKARTGATLSTRMRLTGICAEEVSWCREAVPFLDLAVDLSPGIVAAADAGH</sequence>
<dbReference type="InterPro" id="IPR022185">
    <property type="entry name" value="DUF3712"/>
</dbReference>
<dbReference type="AlphaFoldDB" id="A0A9Q8QHR6"/>
<dbReference type="KEGG" id="ptkz:JDV02_006204"/>
<dbReference type="Pfam" id="PF12505">
    <property type="entry name" value="DUF3712"/>
    <property type="match status" value="1"/>
</dbReference>
<evidence type="ECO:0000313" key="2">
    <source>
        <dbReference type="Proteomes" id="UP000829364"/>
    </source>
</evidence>
<gene>
    <name evidence="1" type="ORF">JDV02_006204</name>
</gene>